<dbReference type="AlphaFoldDB" id="A0A383DPT1"/>
<gene>
    <name evidence="1" type="ORF">METZ01_LOCUS499099</name>
</gene>
<organism evidence="1">
    <name type="scientific">marine metagenome</name>
    <dbReference type="NCBI Taxonomy" id="408172"/>
    <lineage>
        <taxon>unclassified sequences</taxon>
        <taxon>metagenomes</taxon>
        <taxon>ecological metagenomes</taxon>
    </lineage>
</organism>
<evidence type="ECO:0000313" key="1">
    <source>
        <dbReference type="EMBL" id="SVE46245.1"/>
    </source>
</evidence>
<feature type="non-terminal residue" evidence="1">
    <location>
        <position position="197"/>
    </location>
</feature>
<reference evidence="1" key="1">
    <citation type="submission" date="2018-05" db="EMBL/GenBank/DDBJ databases">
        <authorList>
            <person name="Lanie J.A."/>
            <person name="Ng W.-L."/>
            <person name="Kazmierczak K.M."/>
            <person name="Andrzejewski T.M."/>
            <person name="Davidsen T.M."/>
            <person name="Wayne K.J."/>
            <person name="Tettelin H."/>
            <person name="Glass J.I."/>
            <person name="Rusch D."/>
            <person name="Podicherti R."/>
            <person name="Tsui H.-C.T."/>
            <person name="Winkler M.E."/>
        </authorList>
    </citation>
    <scope>NUCLEOTIDE SEQUENCE</scope>
</reference>
<accession>A0A383DPT1</accession>
<name>A0A383DPT1_9ZZZZ</name>
<protein>
    <submittedName>
        <fullName evidence="1">Uncharacterized protein</fullName>
    </submittedName>
</protein>
<dbReference type="EMBL" id="UINC01218981">
    <property type="protein sequence ID" value="SVE46245.1"/>
    <property type="molecule type" value="Genomic_DNA"/>
</dbReference>
<proteinExistence type="predicted"/>
<sequence>MLASKLTKIIRACNVLLITLLGGAAAVSAYEVFRGPTELIYHDPAKASPGYTMFSPFRGQNTYLIDMSGNVVHYWPYPQGWSAEGAESVEKHARLLRDGTLVRGTVNRAGRGGMSGAIYQFIDWDGKVLWEHDEERPGYTPHHDFRVIWNPKLEARTLLYVASKEMTHEEAIARGVDPAKRDNYASRPDGVVEVDMQ</sequence>